<comment type="caution">
    <text evidence="5">The sequence shown here is derived from an EMBL/GenBank/DDBJ whole genome shotgun (WGS) entry which is preliminary data.</text>
</comment>
<dbReference type="InterPro" id="IPR002347">
    <property type="entry name" value="SDR_fam"/>
</dbReference>
<dbReference type="Pfam" id="PF00106">
    <property type="entry name" value="adh_short"/>
    <property type="match status" value="1"/>
</dbReference>
<dbReference type="PANTHER" id="PTHR44169">
    <property type="entry name" value="NADPH-DEPENDENT 1-ACYLDIHYDROXYACETONE PHOSPHATE REDUCTASE"/>
    <property type="match status" value="1"/>
</dbReference>
<comment type="similarity">
    <text evidence="1 4">Belongs to the short-chain dehydrogenases/reductases (SDR) family.</text>
</comment>
<keyword evidence="2" id="KW-0521">NADP</keyword>
<organism evidence="5 6">
    <name type="scientific">Apiospora marii</name>
    <dbReference type="NCBI Taxonomy" id="335849"/>
    <lineage>
        <taxon>Eukaryota</taxon>
        <taxon>Fungi</taxon>
        <taxon>Dikarya</taxon>
        <taxon>Ascomycota</taxon>
        <taxon>Pezizomycotina</taxon>
        <taxon>Sordariomycetes</taxon>
        <taxon>Xylariomycetidae</taxon>
        <taxon>Amphisphaeriales</taxon>
        <taxon>Apiosporaceae</taxon>
        <taxon>Apiospora</taxon>
    </lineage>
</organism>
<name>A0ABR1RF57_9PEZI</name>
<dbReference type="InterPro" id="IPR020904">
    <property type="entry name" value="Sc_DH/Rdtase_CS"/>
</dbReference>
<evidence type="ECO:0000313" key="6">
    <source>
        <dbReference type="Proteomes" id="UP001396898"/>
    </source>
</evidence>
<keyword evidence="3" id="KW-0560">Oxidoreductase</keyword>
<protein>
    <submittedName>
        <fullName evidence="5">1-acylglycerone phosphate reductase</fullName>
    </submittedName>
</protein>
<dbReference type="Proteomes" id="UP001396898">
    <property type="component" value="Unassembled WGS sequence"/>
</dbReference>
<dbReference type="EMBL" id="JAQQWI010000016">
    <property type="protein sequence ID" value="KAK8009110.1"/>
    <property type="molecule type" value="Genomic_DNA"/>
</dbReference>
<dbReference type="PROSITE" id="PS00061">
    <property type="entry name" value="ADH_SHORT"/>
    <property type="match status" value="1"/>
</dbReference>
<dbReference type="CDD" id="cd05374">
    <property type="entry name" value="17beta-HSD-like_SDR_c"/>
    <property type="match status" value="1"/>
</dbReference>
<proteinExistence type="inferred from homology"/>
<dbReference type="SUPFAM" id="SSF51735">
    <property type="entry name" value="NAD(P)-binding Rossmann-fold domains"/>
    <property type="match status" value="1"/>
</dbReference>
<gene>
    <name evidence="5" type="ORF">PG991_011661</name>
</gene>
<accession>A0ABR1RF57</accession>
<keyword evidence="6" id="KW-1185">Reference proteome</keyword>
<dbReference type="Gene3D" id="3.40.50.720">
    <property type="entry name" value="NAD(P)-binding Rossmann-like Domain"/>
    <property type="match status" value="1"/>
</dbReference>
<evidence type="ECO:0000256" key="1">
    <source>
        <dbReference type="ARBA" id="ARBA00006484"/>
    </source>
</evidence>
<dbReference type="PRINTS" id="PR00081">
    <property type="entry name" value="GDHRDH"/>
</dbReference>
<evidence type="ECO:0000256" key="4">
    <source>
        <dbReference type="RuleBase" id="RU000363"/>
    </source>
</evidence>
<evidence type="ECO:0000256" key="3">
    <source>
        <dbReference type="ARBA" id="ARBA00023002"/>
    </source>
</evidence>
<dbReference type="PANTHER" id="PTHR44169:SF6">
    <property type="entry name" value="NADPH-DEPENDENT 1-ACYLDIHYDROXYACETONE PHOSPHATE REDUCTASE"/>
    <property type="match status" value="1"/>
</dbReference>
<evidence type="ECO:0000256" key="2">
    <source>
        <dbReference type="ARBA" id="ARBA00022857"/>
    </source>
</evidence>
<reference evidence="5 6" key="1">
    <citation type="submission" date="2023-01" db="EMBL/GenBank/DDBJ databases">
        <title>Analysis of 21 Apiospora genomes using comparative genomics revels a genus with tremendous synthesis potential of carbohydrate active enzymes and secondary metabolites.</title>
        <authorList>
            <person name="Sorensen T."/>
        </authorList>
    </citation>
    <scope>NUCLEOTIDE SEQUENCE [LARGE SCALE GENOMIC DNA]</scope>
    <source>
        <strain evidence="5 6">CBS 20057</strain>
    </source>
</reference>
<dbReference type="PRINTS" id="PR00080">
    <property type="entry name" value="SDRFAMILY"/>
</dbReference>
<dbReference type="InterPro" id="IPR036291">
    <property type="entry name" value="NAD(P)-bd_dom_sf"/>
</dbReference>
<evidence type="ECO:0000313" key="5">
    <source>
        <dbReference type="EMBL" id="KAK8009110.1"/>
    </source>
</evidence>
<sequence length="312" mass="34029">MADLHPQPKTVLITGCTPGGIGHALCLEFQRRGLRVIATARNVDVLKDLALQGMKTLPLDVTSAESITSCHEAVEELTGGRLDILVNNAGRTHTHPALDLDMDDVRQTFETNVFGVMAMVSAFGDQLIAARGLVVNVASLAAATPYVFGSAYCASKGAVASYSRTLRQELAPFGVGVMVCMAGTVKSNIASRGHRSLPERSVYQPIRDVFEKRLVFSQTQASVSTEAFAAALVGRALAREVPWFMRAWLGRPDWFWFGGMASLLWWTTLFTGEWVVDYVCWNMFGLDRLRKIVDQNAAIQGSDAEDSKAKAQ</sequence>